<dbReference type="Pfam" id="PF05699">
    <property type="entry name" value="Dimer_Tnp_hAT"/>
    <property type="match status" value="1"/>
</dbReference>
<dbReference type="InterPro" id="IPR012337">
    <property type="entry name" value="RNaseH-like_sf"/>
</dbReference>
<sequence length="152" mass="16832">MPHDFDPQDVLDGFCIKHQGRFPHLAAVARCIFGNSASAAGIERDFEIAGVLLNPRRTNLDTFVVEMILFLYINGEHIPWDDIPLIDSKKVQQTAGGRSKFVPKRYTTATPAGSLTLNEADDENNAKADRIFTAEDIENNFNFFTAGSIDGD</sequence>
<evidence type="ECO:0000313" key="3">
    <source>
        <dbReference type="Proteomes" id="UP000054928"/>
    </source>
</evidence>
<organism evidence="2 3">
    <name type="scientific">Plasmopara halstedii</name>
    <name type="common">Downy mildew of sunflower</name>
    <dbReference type="NCBI Taxonomy" id="4781"/>
    <lineage>
        <taxon>Eukaryota</taxon>
        <taxon>Sar</taxon>
        <taxon>Stramenopiles</taxon>
        <taxon>Oomycota</taxon>
        <taxon>Peronosporomycetes</taxon>
        <taxon>Peronosporales</taxon>
        <taxon>Peronosporaceae</taxon>
        <taxon>Plasmopara</taxon>
    </lineage>
</organism>
<dbReference type="AlphaFoldDB" id="A0A0P1AKL2"/>
<protein>
    <submittedName>
        <fullName evidence="2">Ribonuclease H-like domain</fullName>
    </submittedName>
</protein>
<dbReference type="SUPFAM" id="SSF53098">
    <property type="entry name" value="Ribonuclease H-like"/>
    <property type="match status" value="1"/>
</dbReference>
<dbReference type="EMBL" id="CCYD01000553">
    <property type="protein sequence ID" value="CEG41375.1"/>
    <property type="molecule type" value="Genomic_DNA"/>
</dbReference>
<name>A0A0P1AKL2_PLAHL</name>
<evidence type="ECO:0000313" key="2">
    <source>
        <dbReference type="EMBL" id="CEG41375.1"/>
    </source>
</evidence>
<feature type="domain" description="HAT C-terminal dimerisation" evidence="1">
    <location>
        <begin position="15"/>
        <end position="71"/>
    </location>
</feature>
<reference evidence="3" key="1">
    <citation type="submission" date="2014-09" db="EMBL/GenBank/DDBJ databases">
        <authorList>
            <person name="Sharma Rahul"/>
            <person name="Thines Marco"/>
        </authorList>
    </citation>
    <scope>NUCLEOTIDE SEQUENCE [LARGE SCALE GENOMIC DNA]</scope>
</reference>
<dbReference type="Proteomes" id="UP000054928">
    <property type="component" value="Unassembled WGS sequence"/>
</dbReference>
<dbReference type="OrthoDB" id="126059at2759"/>
<dbReference type="RefSeq" id="XP_024577744.1">
    <property type="nucleotide sequence ID" value="XM_024727138.1"/>
</dbReference>
<keyword evidence="3" id="KW-1185">Reference proteome</keyword>
<evidence type="ECO:0000259" key="1">
    <source>
        <dbReference type="Pfam" id="PF05699"/>
    </source>
</evidence>
<dbReference type="GeneID" id="36406780"/>
<accession>A0A0P1AKL2</accession>
<dbReference type="GO" id="GO:0046983">
    <property type="term" value="F:protein dimerization activity"/>
    <property type="evidence" value="ECO:0007669"/>
    <property type="project" value="InterPro"/>
</dbReference>
<proteinExistence type="predicted"/>
<dbReference type="InterPro" id="IPR008906">
    <property type="entry name" value="HATC_C_dom"/>
</dbReference>